<comment type="caution">
    <text evidence="5">The sequence shown here is derived from an EMBL/GenBank/DDBJ whole genome shotgun (WGS) entry which is preliminary data.</text>
</comment>
<dbReference type="PANTHER" id="PTHR11161">
    <property type="entry name" value="O-ACYLTRANSFERASE"/>
    <property type="match status" value="1"/>
</dbReference>
<feature type="transmembrane region" description="Helical" evidence="2">
    <location>
        <begin position="304"/>
        <end position="328"/>
    </location>
</feature>
<feature type="transmembrane region" description="Helical" evidence="2">
    <location>
        <begin position="645"/>
        <end position="665"/>
    </location>
</feature>
<dbReference type="AlphaFoldDB" id="A0AAD4PIW8"/>
<feature type="compositionally biased region" description="Polar residues" evidence="1">
    <location>
        <begin position="694"/>
        <end position="720"/>
    </location>
</feature>
<dbReference type="InterPro" id="IPR052728">
    <property type="entry name" value="O2_lipid_transport_reg"/>
</dbReference>
<feature type="transmembrane region" description="Helical" evidence="2">
    <location>
        <begin position="512"/>
        <end position="530"/>
    </location>
</feature>
<proteinExistence type="predicted"/>
<feature type="chain" id="PRO_5041961751" description="Nose resistant-to-fluoxetine protein N-terminal domain-containing protein" evidence="3">
    <location>
        <begin position="19"/>
        <end position="720"/>
    </location>
</feature>
<feature type="transmembrane region" description="Helical" evidence="2">
    <location>
        <begin position="478"/>
        <end position="500"/>
    </location>
</feature>
<organism evidence="5 6">
    <name type="scientific">Drosophila rubida</name>
    <dbReference type="NCBI Taxonomy" id="30044"/>
    <lineage>
        <taxon>Eukaryota</taxon>
        <taxon>Metazoa</taxon>
        <taxon>Ecdysozoa</taxon>
        <taxon>Arthropoda</taxon>
        <taxon>Hexapoda</taxon>
        <taxon>Insecta</taxon>
        <taxon>Pterygota</taxon>
        <taxon>Neoptera</taxon>
        <taxon>Endopterygota</taxon>
        <taxon>Diptera</taxon>
        <taxon>Brachycera</taxon>
        <taxon>Muscomorpha</taxon>
        <taxon>Ephydroidea</taxon>
        <taxon>Drosophilidae</taxon>
        <taxon>Drosophila</taxon>
    </lineage>
</organism>
<keyword evidence="2" id="KW-0472">Membrane</keyword>
<dbReference type="GO" id="GO:0016747">
    <property type="term" value="F:acyltransferase activity, transferring groups other than amino-acyl groups"/>
    <property type="evidence" value="ECO:0007669"/>
    <property type="project" value="InterPro"/>
</dbReference>
<dbReference type="EMBL" id="JAJJHW010003409">
    <property type="protein sequence ID" value="KAH8360223.1"/>
    <property type="molecule type" value="Genomic_DNA"/>
</dbReference>
<keyword evidence="3" id="KW-0732">Signal</keyword>
<evidence type="ECO:0000256" key="1">
    <source>
        <dbReference type="SAM" id="MobiDB-lite"/>
    </source>
</evidence>
<reference evidence="5" key="1">
    <citation type="journal article" date="2021" name="Mol. Ecol. Resour.">
        <title>Phylogenomic analyses of the genus Drosophila reveals genomic signals of climate adaptation.</title>
        <authorList>
            <person name="Li F."/>
            <person name="Rane R.V."/>
            <person name="Luria V."/>
            <person name="Xiong Z."/>
            <person name="Chen J."/>
            <person name="Li Z."/>
            <person name="Catullo R.A."/>
            <person name="Griffin P.C."/>
            <person name="Schiffer M."/>
            <person name="Pearce S."/>
            <person name="Lee S.F."/>
            <person name="McElroy K."/>
            <person name="Stocker A."/>
            <person name="Shirriffs J."/>
            <person name="Cockerell F."/>
            <person name="Coppin C."/>
            <person name="Sgro C.M."/>
            <person name="Karger A."/>
            <person name="Cain J.W."/>
            <person name="Weber J.A."/>
            <person name="Santpere G."/>
            <person name="Kirschner M.W."/>
            <person name="Hoffmann A.A."/>
            <person name="Oakeshott J.G."/>
            <person name="Zhang G."/>
        </authorList>
    </citation>
    <scope>NUCLEOTIDE SEQUENCE</scope>
    <source>
        <strain evidence="5">BGI-SZ-2011g</strain>
    </source>
</reference>
<evidence type="ECO:0000313" key="5">
    <source>
        <dbReference type="EMBL" id="KAH8360223.1"/>
    </source>
</evidence>
<dbReference type="InterPro" id="IPR006621">
    <property type="entry name" value="Nose-resist-to-fluoxetine_N"/>
</dbReference>
<protein>
    <recommendedName>
        <fullName evidence="4">Nose resistant-to-fluoxetine protein N-terminal domain-containing protein</fullName>
    </recommendedName>
</protein>
<keyword evidence="6" id="KW-1185">Reference proteome</keyword>
<feature type="region of interest" description="Disordered" evidence="1">
    <location>
        <begin position="686"/>
        <end position="720"/>
    </location>
</feature>
<dbReference type="InterPro" id="IPR002656">
    <property type="entry name" value="Acyl_transf_3_dom"/>
</dbReference>
<evidence type="ECO:0000313" key="6">
    <source>
        <dbReference type="Proteomes" id="UP001200034"/>
    </source>
</evidence>
<dbReference type="Proteomes" id="UP001200034">
    <property type="component" value="Unassembled WGS sequence"/>
</dbReference>
<sequence>MDTVKFIIIGLFWHLGLAQVSSIPSTAVMSTEQYHRIMELRPLAVEFIHHYDNFSAAELEGVANRIPSQQDLLCLADMAQLMSGVTSLKTWALKMFDSWGNLPKGFLYGNTIDMGNYDECIAINQAISSSHSLQGKYCFAVLPIASHGIYIRTGICFPASCSTTHMDAFLGQLLKRLLNLNTSPFSVSQESCRTSERESQDGLFIFTDYASLRLGAHLKSFHALLATALLPPVVKIFSARANSRALFRIVQPKSNPNVIDCLYGMRCMSLIWVIFGHQYLFALLAPNINQFRLKWWFEKPYTSFVLHGVFSVDTFFFLSGLLLVAISLRSLEKSQGKLNILLMYLHRYLRLTPVVALAILLYMKILPLFGDGPMYESVKFDDYNNCKRTWFWTLLYLQNYASADLCINHSWYLAVDMQLYFLSPIFLLALYKWGKKAAAGIFVFMLLLSACLFATMMTEKYPVYLQNGVTPDEAQRKLYYATHNHAAPWLIGVLFGYFLHVNRSKSFKLNHISVWIGWIVCLALIFASIFSLLPYADWRNPTLPMLNQAFYYTFTRIAWPVSLCWVVFACMKGYGGLANSFLSAPLWQPLSKLSYTAYIFHIFIQQINGRRMRTNTFFSDYDVVSCHQVYFSNLASNFACCLQMLIFWGGFGFIILLSYVIYIIMEAPFGVLESMLMPNRRLPPKPKLAKDLPNTATAEITKDPTQVATENDQKLPASTN</sequence>
<dbReference type="Pfam" id="PF20146">
    <property type="entry name" value="NRF"/>
    <property type="match status" value="1"/>
</dbReference>
<feature type="transmembrane region" description="Helical" evidence="2">
    <location>
        <begin position="348"/>
        <end position="369"/>
    </location>
</feature>
<evidence type="ECO:0000256" key="2">
    <source>
        <dbReference type="SAM" id="Phobius"/>
    </source>
</evidence>
<feature type="domain" description="Nose resistant-to-fluoxetine protein N-terminal" evidence="4">
    <location>
        <begin position="71"/>
        <end position="194"/>
    </location>
</feature>
<dbReference type="PANTHER" id="PTHR11161:SF0">
    <property type="entry name" value="O-ACYLTRANSFERASE LIKE PROTEIN"/>
    <property type="match status" value="1"/>
</dbReference>
<feature type="signal peptide" evidence="3">
    <location>
        <begin position="1"/>
        <end position="18"/>
    </location>
</feature>
<feature type="transmembrane region" description="Helical" evidence="2">
    <location>
        <begin position="263"/>
        <end position="284"/>
    </location>
</feature>
<feature type="transmembrane region" description="Helical" evidence="2">
    <location>
        <begin position="438"/>
        <end position="458"/>
    </location>
</feature>
<evidence type="ECO:0000259" key="4">
    <source>
        <dbReference type="SMART" id="SM00703"/>
    </source>
</evidence>
<name>A0AAD4PIW8_9MUSC</name>
<keyword evidence="2" id="KW-1133">Transmembrane helix</keyword>
<dbReference type="Pfam" id="PF01757">
    <property type="entry name" value="Acyl_transf_3"/>
    <property type="match status" value="1"/>
</dbReference>
<evidence type="ECO:0000256" key="3">
    <source>
        <dbReference type="SAM" id="SignalP"/>
    </source>
</evidence>
<gene>
    <name evidence="5" type="ORF">KR093_011438</name>
</gene>
<dbReference type="SMART" id="SM00703">
    <property type="entry name" value="NRF"/>
    <property type="match status" value="1"/>
</dbReference>
<feature type="transmembrane region" description="Helical" evidence="2">
    <location>
        <begin position="550"/>
        <end position="571"/>
    </location>
</feature>
<keyword evidence="2" id="KW-0812">Transmembrane</keyword>
<accession>A0AAD4PIW8</accession>
<feature type="transmembrane region" description="Helical" evidence="2">
    <location>
        <begin position="411"/>
        <end position="431"/>
    </location>
</feature>